<evidence type="ECO:0000313" key="1">
    <source>
        <dbReference type="EMBL" id="GEM83154.1"/>
    </source>
</evidence>
<dbReference type="AlphaFoldDB" id="A0A511R0L8"/>
<dbReference type="Proteomes" id="UP000321197">
    <property type="component" value="Unassembled WGS sequence"/>
</dbReference>
<evidence type="ECO:0000313" key="2">
    <source>
        <dbReference type="Proteomes" id="UP000321197"/>
    </source>
</evidence>
<accession>A0A511R0L8</accession>
<organism evidence="1 2">
    <name type="scientific">Meiothermus hypogaeus NBRC 106114</name>
    <dbReference type="NCBI Taxonomy" id="1227553"/>
    <lineage>
        <taxon>Bacteria</taxon>
        <taxon>Thermotogati</taxon>
        <taxon>Deinococcota</taxon>
        <taxon>Deinococci</taxon>
        <taxon>Thermales</taxon>
        <taxon>Thermaceae</taxon>
        <taxon>Meiothermus</taxon>
    </lineage>
</organism>
<reference evidence="1 2" key="1">
    <citation type="submission" date="2019-07" db="EMBL/GenBank/DDBJ databases">
        <title>Whole genome shotgun sequence of Meiothermus hypogaeus NBRC 106114.</title>
        <authorList>
            <person name="Hosoyama A."/>
            <person name="Uohara A."/>
            <person name="Ohji S."/>
            <person name="Ichikawa N."/>
        </authorList>
    </citation>
    <scope>NUCLEOTIDE SEQUENCE [LARGE SCALE GENOMIC DNA]</scope>
    <source>
        <strain evidence="1 2">NBRC 106114</strain>
    </source>
</reference>
<protein>
    <submittedName>
        <fullName evidence="1">Uncharacterized protein</fullName>
    </submittedName>
</protein>
<dbReference type="RefSeq" id="WP_013012796.1">
    <property type="nucleotide sequence ID" value="NZ_BJXL01000033.1"/>
</dbReference>
<sequence>MSPWGVLLRMVPEVTAKLKGLGCRRLRWLVDGEVVYWALLVPEEADLEAHARFPGMPQQSLEGWLRELLERFEAGWPQARVVEILGVWPDRLERVVRVFPKGPGVSLSEECYADPSSG</sequence>
<name>A0A511R0L8_9DEIN</name>
<gene>
    <name evidence="1" type="ORF">MHY01S_13200</name>
</gene>
<proteinExistence type="predicted"/>
<dbReference type="EMBL" id="BJXL01000033">
    <property type="protein sequence ID" value="GEM83154.1"/>
    <property type="molecule type" value="Genomic_DNA"/>
</dbReference>
<comment type="caution">
    <text evidence="1">The sequence shown here is derived from an EMBL/GenBank/DDBJ whole genome shotgun (WGS) entry which is preliminary data.</text>
</comment>